<sequence>MPICQHCASSPTSSKKKRQLFSTAKNLKLHIRNAHPDSLVLYDEDSTPYTPAYVKKRRLEPLTIVDDDPVELVATTLGTSDLHDQVSALPHLAASQLNVDDDDNKDDNNGDNDDNNADNIDDNNDNNEDDDNNEDNEDNDEDNNEDALSVNMDYDDNNDALFEIDSQDTGNDSDYGNPMYSGNNNPYDIYQGDYRIKYDIHQKPKPVSTITSYRPKGRLSPLAAGIALHIFKFCSSQSEYISLVNMLRMGLTKQPSESDGHDL</sequence>
<evidence type="ECO:0000313" key="2">
    <source>
        <dbReference type="EMBL" id="SAL95624.1"/>
    </source>
</evidence>
<dbReference type="EMBL" id="LT550389">
    <property type="protein sequence ID" value="SAL95624.1"/>
    <property type="molecule type" value="Genomic_DNA"/>
</dbReference>
<evidence type="ECO:0000313" key="3">
    <source>
        <dbReference type="Proteomes" id="UP000078561"/>
    </source>
</evidence>
<dbReference type="AlphaFoldDB" id="A0A163IVP2"/>
<organism evidence="2">
    <name type="scientific">Absidia glauca</name>
    <name type="common">Pin mould</name>
    <dbReference type="NCBI Taxonomy" id="4829"/>
    <lineage>
        <taxon>Eukaryota</taxon>
        <taxon>Fungi</taxon>
        <taxon>Fungi incertae sedis</taxon>
        <taxon>Mucoromycota</taxon>
        <taxon>Mucoromycotina</taxon>
        <taxon>Mucoromycetes</taxon>
        <taxon>Mucorales</taxon>
        <taxon>Cunninghamellaceae</taxon>
        <taxon>Absidia</taxon>
    </lineage>
</organism>
<dbReference type="InParanoid" id="A0A163IVP2"/>
<dbReference type="Proteomes" id="UP000078561">
    <property type="component" value="Unassembled WGS sequence"/>
</dbReference>
<feature type="region of interest" description="Disordered" evidence="1">
    <location>
        <begin position="98"/>
        <end position="183"/>
    </location>
</feature>
<protein>
    <submittedName>
        <fullName evidence="2">Uncharacterized protein</fullName>
    </submittedName>
</protein>
<proteinExistence type="predicted"/>
<evidence type="ECO:0000256" key="1">
    <source>
        <dbReference type="SAM" id="MobiDB-lite"/>
    </source>
</evidence>
<name>A0A163IVP2_ABSGL</name>
<feature type="compositionally biased region" description="Acidic residues" evidence="1">
    <location>
        <begin position="99"/>
        <end position="145"/>
    </location>
</feature>
<keyword evidence="3" id="KW-1185">Reference proteome</keyword>
<feature type="non-terminal residue" evidence="2">
    <location>
        <position position="263"/>
    </location>
</feature>
<feature type="compositionally biased region" description="Polar residues" evidence="1">
    <location>
        <begin position="167"/>
        <end position="183"/>
    </location>
</feature>
<reference evidence="2" key="1">
    <citation type="submission" date="2016-04" db="EMBL/GenBank/DDBJ databases">
        <authorList>
            <person name="Evans L.H."/>
            <person name="Alamgir A."/>
            <person name="Owens N."/>
            <person name="Weber N.D."/>
            <person name="Virtaneva K."/>
            <person name="Barbian K."/>
            <person name="Babar A."/>
            <person name="Rosenke K."/>
        </authorList>
    </citation>
    <scope>NUCLEOTIDE SEQUENCE [LARGE SCALE GENOMIC DNA]</scope>
    <source>
        <strain evidence="2">CBS 101.48</strain>
    </source>
</reference>
<accession>A0A163IVP2</accession>
<gene>
    <name evidence="2" type="primary">ABSGL_00961.1 scaffold 1058</name>
</gene>